<proteinExistence type="predicted"/>
<gene>
    <name evidence="1" type="ORF">PY650_23795</name>
</gene>
<comment type="caution">
    <text evidence="1">The sequence shown here is derived from an EMBL/GenBank/DDBJ whole genome shotgun (WGS) entry which is preliminary data.</text>
</comment>
<dbReference type="RefSeq" id="WP_285882056.1">
    <property type="nucleotide sequence ID" value="NZ_JARFYN010000036.1"/>
</dbReference>
<keyword evidence="2" id="KW-1185">Reference proteome</keyword>
<evidence type="ECO:0000313" key="2">
    <source>
        <dbReference type="Proteomes" id="UP001172630"/>
    </source>
</evidence>
<dbReference type="EMBL" id="JARFYN010000036">
    <property type="protein sequence ID" value="MDL2408614.1"/>
    <property type="molecule type" value="Genomic_DNA"/>
</dbReference>
<dbReference type="Proteomes" id="UP001172630">
    <property type="component" value="Unassembled WGS sequence"/>
</dbReference>
<organism evidence="1 2">
    <name type="scientific">Rhizobium calliandrae</name>
    <dbReference type="NCBI Taxonomy" id="1312182"/>
    <lineage>
        <taxon>Bacteria</taxon>
        <taxon>Pseudomonadati</taxon>
        <taxon>Pseudomonadota</taxon>
        <taxon>Alphaproteobacteria</taxon>
        <taxon>Hyphomicrobiales</taxon>
        <taxon>Rhizobiaceae</taxon>
        <taxon>Rhizobium/Agrobacterium group</taxon>
        <taxon>Rhizobium</taxon>
    </lineage>
</organism>
<sequence length="47" mass="5415">MIKLEITREHQEAETIAALIIKLYQQGIRDEEKLFQLAVTASDTLKD</sequence>
<name>A0ABT7KIZ7_9HYPH</name>
<reference evidence="1" key="1">
    <citation type="submission" date="2023-06" db="EMBL/GenBank/DDBJ databases">
        <title>Phylogenetic Diversity of Rhizobium strains.</title>
        <authorList>
            <person name="Moura F.T."/>
            <person name="Helene L.C.F."/>
            <person name="Hungria M."/>
        </authorList>
    </citation>
    <scope>NUCLEOTIDE SEQUENCE</scope>
    <source>
        <strain evidence="1">CCGE524</strain>
    </source>
</reference>
<protein>
    <submittedName>
        <fullName evidence="1">Uncharacterized protein</fullName>
    </submittedName>
</protein>
<evidence type="ECO:0000313" key="1">
    <source>
        <dbReference type="EMBL" id="MDL2408614.1"/>
    </source>
</evidence>
<accession>A0ABT7KIZ7</accession>